<feature type="transmembrane region" description="Helical" evidence="1">
    <location>
        <begin position="47"/>
        <end position="68"/>
    </location>
</feature>
<protein>
    <submittedName>
        <fullName evidence="2">Uncharacterized protein</fullName>
    </submittedName>
</protein>
<dbReference type="AlphaFoldDB" id="A0A2Z4MD38"/>
<evidence type="ECO:0000256" key="1">
    <source>
        <dbReference type="SAM" id="Phobius"/>
    </source>
</evidence>
<evidence type="ECO:0000313" key="3">
    <source>
        <dbReference type="Proteomes" id="UP000036061"/>
    </source>
</evidence>
<proteinExistence type="predicted"/>
<feature type="transmembrane region" description="Helical" evidence="1">
    <location>
        <begin position="75"/>
        <end position="103"/>
    </location>
</feature>
<accession>A0A2Z4MD38</accession>
<feature type="transmembrane region" description="Helical" evidence="1">
    <location>
        <begin position="7"/>
        <end position="27"/>
    </location>
</feature>
<name>A0A2Z4MD38_BREBE</name>
<dbReference type="Proteomes" id="UP000036061">
    <property type="component" value="Chromosome"/>
</dbReference>
<reference evidence="2 3" key="1">
    <citation type="journal article" date="2015" name="Genome Announc.">
        <title>Draft Genome Sequence of Brevibacillus brevis DZQ7, a Plant Growth-Promoting Rhizobacterium with Broad-Spectrum Antimicrobial Activity.</title>
        <authorList>
            <person name="Hou Q."/>
            <person name="Wang C."/>
            <person name="Hou X."/>
            <person name="Xia Z."/>
            <person name="Ye J."/>
            <person name="Liu K."/>
            <person name="Liu H."/>
            <person name="Wang J."/>
            <person name="Guo H."/>
            <person name="Yu X."/>
            <person name="Yang Y."/>
            <person name="Du B."/>
            <person name="Ding Y."/>
        </authorList>
    </citation>
    <scope>NUCLEOTIDE SEQUENCE [LARGE SCALE GENOMIC DNA]</scope>
    <source>
        <strain evidence="2 3">DZQ7</strain>
    </source>
</reference>
<feature type="transmembrane region" description="Helical" evidence="1">
    <location>
        <begin position="130"/>
        <end position="149"/>
    </location>
</feature>
<sequence>MKVRSTLVGLIYGLVTMFFLSVIISFLGDFAAGGMSVGGASFGGWLWFFATSLFPVSVISGISGYFQAFRNIHLWVYWVLCAFLGFIIPLFMGSVGATLMLILEYGFERVMTPSAEITANDIMHDYFKLAPLYALIVLPVTTPFLALWLKGMQAILTYVENKWKKETL</sequence>
<organism evidence="2 3">
    <name type="scientific">Brevibacillus brevis</name>
    <name type="common">Bacillus brevis</name>
    <dbReference type="NCBI Taxonomy" id="1393"/>
    <lineage>
        <taxon>Bacteria</taxon>
        <taxon>Bacillati</taxon>
        <taxon>Bacillota</taxon>
        <taxon>Bacilli</taxon>
        <taxon>Bacillales</taxon>
        <taxon>Paenibacillaceae</taxon>
        <taxon>Brevibacillus</taxon>
    </lineage>
</organism>
<keyword evidence="1" id="KW-0812">Transmembrane</keyword>
<keyword evidence="1" id="KW-0472">Membrane</keyword>
<dbReference type="RefSeq" id="WP_048031303.1">
    <property type="nucleotide sequence ID" value="NZ_CP030117.1"/>
</dbReference>
<evidence type="ECO:0000313" key="2">
    <source>
        <dbReference type="EMBL" id="AWX54422.1"/>
    </source>
</evidence>
<keyword evidence="1" id="KW-1133">Transmembrane helix</keyword>
<dbReference type="EMBL" id="CP030117">
    <property type="protein sequence ID" value="AWX54422.1"/>
    <property type="molecule type" value="Genomic_DNA"/>
</dbReference>
<gene>
    <name evidence="2" type="ORF">AB432_004940</name>
</gene>